<reference evidence="1 2" key="1">
    <citation type="submission" date="2019-10" db="EMBL/GenBank/DDBJ databases">
        <title>Paraburkholderia sp. isolated from nodules of Mimosa pudica from Brazilian Atlantic Forest soils.</title>
        <authorList>
            <person name="Paulitsch F."/>
            <person name="Hungria M."/>
            <person name="Dall'Agnol R."/>
        </authorList>
    </citation>
    <scope>NUCLEOTIDE SEQUENCE [LARGE SCALE GENOMIC DNA]</scope>
    <source>
        <strain evidence="1 2">CNPSo 3157</strain>
    </source>
</reference>
<accession>A0A7X1NEJ1</accession>
<protein>
    <submittedName>
        <fullName evidence="1">Uncharacterized protein</fullName>
    </submittedName>
</protein>
<gene>
    <name evidence="1" type="ORF">GCT13_24680</name>
</gene>
<name>A0A7X1NEJ1_9BURK</name>
<sequence>MEKRTSLQTLQSAHSAALAIASARIDLSVRDQETLYDKVFLGLLEDSIRIMSIEELLDVLAT</sequence>
<dbReference type="EMBL" id="WHNP01000025">
    <property type="protein sequence ID" value="MPW20003.1"/>
    <property type="molecule type" value="Genomic_DNA"/>
</dbReference>
<comment type="caution">
    <text evidence="1">The sequence shown here is derived from an EMBL/GenBank/DDBJ whole genome shotgun (WGS) entry which is preliminary data.</text>
</comment>
<evidence type="ECO:0000313" key="1">
    <source>
        <dbReference type="EMBL" id="MPW20003.1"/>
    </source>
</evidence>
<proteinExistence type="predicted"/>
<keyword evidence="2" id="KW-1185">Reference proteome</keyword>
<dbReference type="RefSeq" id="WP_152762550.1">
    <property type="nucleotide sequence ID" value="NZ_WHNP01000025.1"/>
</dbReference>
<evidence type="ECO:0000313" key="2">
    <source>
        <dbReference type="Proteomes" id="UP000484381"/>
    </source>
</evidence>
<dbReference type="Proteomes" id="UP000484381">
    <property type="component" value="Unassembled WGS sequence"/>
</dbReference>
<dbReference type="AlphaFoldDB" id="A0A7X1NEJ1"/>
<organism evidence="1 2">
    <name type="scientific">Paraburkholderia franconis</name>
    <dbReference type="NCBI Taxonomy" id="2654983"/>
    <lineage>
        <taxon>Bacteria</taxon>
        <taxon>Pseudomonadati</taxon>
        <taxon>Pseudomonadota</taxon>
        <taxon>Betaproteobacteria</taxon>
        <taxon>Burkholderiales</taxon>
        <taxon>Burkholderiaceae</taxon>
        <taxon>Paraburkholderia</taxon>
    </lineage>
</organism>